<protein>
    <submittedName>
        <fullName evidence="3">Uncharacterized protein</fullName>
    </submittedName>
</protein>
<keyword evidence="3" id="KW-0614">Plasmid</keyword>
<name>A0A0H5P4A2_NOCFR</name>
<keyword evidence="1" id="KW-0812">Transmembrane</keyword>
<accession>A0A0H5P4A2</accession>
<evidence type="ECO:0000313" key="4">
    <source>
        <dbReference type="Proteomes" id="UP000057820"/>
    </source>
</evidence>
<dbReference type="EMBL" id="LN868939">
    <property type="protein sequence ID" value="CRY82497.1"/>
    <property type="molecule type" value="Genomic_DNA"/>
</dbReference>
<sequence>MGKHRTPTAPHRSFVLRPATVLLGGAMCVAVVGTTPALADDQPFTAPIAQLPVGPVDGGAPLRAIPFAAANFGAPVAGPQAAAAPVADPVAPAVVPAATAIDEPVPPAPAAPPVANDITIGSVSITRPDFVPAETAAQINQGSADVENGLSTMLDSTGMDPARSDVIAERVIGDAAIGAVVANTVASPISSAGAMVGAAAGFIAGIPFLPAGLVVMPVIGAVLGYAFVAAPAVAVGALIGAGVGAIEGSLVPVESAPAAQ</sequence>
<dbReference type="RefSeq" id="WP_060594393.1">
    <property type="nucleotide sequence ID" value="NZ_CP031418.1"/>
</dbReference>
<organism evidence="3 4">
    <name type="scientific">Nocardia farcinica</name>
    <dbReference type="NCBI Taxonomy" id="37329"/>
    <lineage>
        <taxon>Bacteria</taxon>
        <taxon>Bacillati</taxon>
        <taxon>Actinomycetota</taxon>
        <taxon>Actinomycetes</taxon>
        <taxon>Mycobacteriales</taxon>
        <taxon>Nocardiaceae</taxon>
        <taxon>Nocardia</taxon>
    </lineage>
</organism>
<feature type="transmembrane region" description="Helical" evidence="1">
    <location>
        <begin position="192"/>
        <end position="215"/>
    </location>
</feature>
<feature type="transmembrane region" description="Helical" evidence="1">
    <location>
        <begin position="222"/>
        <end position="246"/>
    </location>
</feature>
<dbReference type="AlphaFoldDB" id="A0A0H5P4A2"/>
<evidence type="ECO:0000256" key="1">
    <source>
        <dbReference type="SAM" id="Phobius"/>
    </source>
</evidence>
<gene>
    <name evidence="3" type="ORF">ERS450000_04983</name>
</gene>
<dbReference type="KEGG" id="nfr:ERS450000_04983"/>
<keyword evidence="1" id="KW-1133">Transmembrane helix</keyword>
<dbReference type="Proteomes" id="UP000057820">
    <property type="component" value="Plasmid 2"/>
</dbReference>
<feature type="chain" id="PRO_5005221703" evidence="2">
    <location>
        <begin position="40"/>
        <end position="260"/>
    </location>
</feature>
<feature type="signal peptide" evidence="2">
    <location>
        <begin position="1"/>
        <end position="39"/>
    </location>
</feature>
<proteinExistence type="predicted"/>
<keyword evidence="1" id="KW-0472">Membrane</keyword>
<geneLocation type="plasmid" evidence="3">
    <name>2</name>
</geneLocation>
<keyword evidence="2" id="KW-0732">Signal</keyword>
<reference evidence="4" key="1">
    <citation type="submission" date="2015-03" db="EMBL/GenBank/DDBJ databases">
        <authorList>
            <consortium name="Pathogen Informatics"/>
        </authorList>
    </citation>
    <scope>NUCLEOTIDE SEQUENCE [LARGE SCALE GENOMIC DNA]</scope>
    <source>
        <strain evidence="4">NCTC11134</strain>
        <plasmid evidence="4">2</plasmid>
    </source>
</reference>
<evidence type="ECO:0000256" key="2">
    <source>
        <dbReference type="SAM" id="SignalP"/>
    </source>
</evidence>
<evidence type="ECO:0000313" key="3">
    <source>
        <dbReference type="EMBL" id="CRY82497.1"/>
    </source>
</evidence>